<name>C0NN55_AJECG</name>
<sequence>MARFLKKNLEEEEAREKQKKSKRKAKEKEKESIKLRRQAWRAPLDAKRTSIAHLNISVWKDHISAQARFNCRGDALCRVKKTPQEIMNRFLFVSLHLHLFLTLYNAVGNDKNTSRRCFEASPAPRRVDSENKLKHPWLWLNISLEAVPANRPLVMASVENNAALEGQLGPARSELLIIRCPPRPRILLLLLHNRIGSSSSHLHRRTRRRQKKKEWKRESKGIRITTKPQCQFLNWLSGTRAPKLGGVRDFV</sequence>
<dbReference type="AlphaFoldDB" id="C0NN55"/>
<evidence type="ECO:0000313" key="3">
    <source>
        <dbReference type="Proteomes" id="UP000001631"/>
    </source>
</evidence>
<reference evidence="2" key="1">
    <citation type="submission" date="2009-02" db="EMBL/GenBank/DDBJ databases">
        <title>The Genome Sequence of Ajellomyces capsulatus strain G186AR.</title>
        <authorList>
            <consortium name="The Broad Institute Genome Sequencing Platform"/>
            <person name="Champion M."/>
            <person name="Cuomo C."/>
            <person name="Ma L.-J."/>
            <person name="Henn M.R."/>
            <person name="Sil A."/>
            <person name="Goldman B."/>
            <person name="Young S.K."/>
            <person name="Kodira C.D."/>
            <person name="Zeng Q."/>
            <person name="Koehrsen M."/>
            <person name="Alvarado L."/>
            <person name="Berlin A."/>
            <person name="Borenstein D."/>
            <person name="Chen Z."/>
            <person name="Engels R."/>
            <person name="Freedman E."/>
            <person name="Gellesch M."/>
            <person name="Goldberg J."/>
            <person name="Griggs A."/>
            <person name="Gujja S."/>
            <person name="Heiman D."/>
            <person name="Hepburn T."/>
            <person name="Howarth C."/>
            <person name="Jen D."/>
            <person name="Larson L."/>
            <person name="Lewis B."/>
            <person name="Mehta T."/>
            <person name="Park D."/>
            <person name="Pearson M."/>
            <person name="Roberts A."/>
            <person name="Saif S."/>
            <person name="Shea T."/>
            <person name="Shenoy N."/>
            <person name="Sisk P."/>
            <person name="Stolte C."/>
            <person name="Sykes S."/>
            <person name="Walk T."/>
            <person name="White J."/>
            <person name="Yandava C."/>
            <person name="Klein B."/>
            <person name="McEwen J.G."/>
            <person name="Puccia R."/>
            <person name="Goldman G.H."/>
            <person name="Felipe M.S."/>
            <person name="Nino-Vega G."/>
            <person name="San-Blas G."/>
            <person name="Taylor J."/>
            <person name="Mendoza L."/>
            <person name="Galagan J."/>
            <person name="Nusbaum C."/>
            <person name="Birren B."/>
        </authorList>
    </citation>
    <scope>NUCLEOTIDE SEQUENCE</scope>
    <source>
        <strain evidence="2">G186AR</strain>
    </source>
</reference>
<dbReference type="RefSeq" id="XP_045287784.1">
    <property type="nucleotide sequence ID" value="XM_045431231.1"/>
</dbReference>
<feature type="region of interest" description="Disordered" evidence="1">
    <location>
        <begin position="200"/>
        <end position="220"/>
    </location>
</feature>
<keyword evidence="3" id="KW-1185">Reference proteome</keyword>
<evidence type="ECO:0000313" key="2">
    <source>
        <dbReference type="EMBL" id="EEH07303.1"/>
    </source>
</evidence>
<dbReference type="GeneID" id="69037198"/>
<feature type="region of interest" description="Disordered" evidence="1">
    <location>
        <begin position="1"/>
        <end position="32"/>
    </location>
</feature>
<dbReference type="VEuPathDB" id="FungiDB:I7I50_11709"/>
<dbReference type="EMBL" id="GG663367">
    <property type="protein sequence ID" value="EEH07303.1"/>
    <property type="molecule type" value="Genomic_DNA"/>
</dbReference>
<dbReference type="Proteomes" id="UP000001631">
    <property type="component" value="Unassembled WGS sequence"/>
</dbReference>
<gene>
    <name evidence="2" type="ORF">HCBG_04182</name>
</gene>
<accession>C0NN55</accession>
<proteinExistence type="predicted"/>
<protein>
    <submittedName>
        <fullName evidence="2">Uncharacterized protein</fullName>
    </submittedName>
</protein>
<dbReference type="InParanoid" id="C0NN55"/>
<dbReference type="HOGENOM" id="CLU_1106852_0_0_1"/>
<feature type="compositionally biased region" description="Basic residues" evidence="1">
    <location>
        <begin position="201"/>
        <end position="214"/>
    </location>
</feature>
<organism evidence="2 3">
    <name type="scientific">Ajellomyces capsulatus (strain G186AR / H82 / ATCC MYA-2454 / RMSCC 2432)</name>
    <name type="common">Darling's disease fungus</name>
    <name type="synonym">Histoplasma capsulatum</name>
    <dbReference type="NCBI Taxonomy" id="447093"/>
    <lineage>
        <taxon>Eukaryota</taxon>
        <taxon>Fungi</taxon>
        <taxon>Dikarya</taxon>
        <taxon>Ascomycota</taxon>
        <taxon>Pezizomycotina</taxon>
        <taxon>Eurotiomycetes</taxon>
        <taxon>Eurotiomycetidae</taxon>
        <taxon>Onygenales</taxon>
        <taxon>Ajellomycetaceae</taxon>
        <taxon>Histoplasma</taxon>
    </lineage>
</organism>
<evidence type="ECO:0000256" key="1">
    <source>
        <dbReference type="SAM" id="MobiDB-lite"/>
    </source>
</evidence>